<evidence type="ECO:0000256" key="9">
    <source>
        <dbReference type="SAM" id="MobiDB-lite"/>
    </source>
</evidence>
<organism evidence="11 12">
    <name type="scientific">Streblomastix strix</name>
    <dbReference type="NCBI Taxonomy" id="222440"/>
    <lineage>
        <taxon>Eukaryota</taxon>
        <taxon>Metamonada</taxon>
        <taxon>Preaxostyla</taxon>
        <taxon>Oxymonadida</taxon>
        <taxon>Streblomastigidae</taxon>
        <taxon>Streblomastix</taxon>
    </lineage>
</organism>
<dbReference type="OrthoDB" id="4062651at2759"/>
<comment type="caution">
    <text evidence="11">The sequence shown here is derived from an EMBL/GenBank/DDBJ whole genome shotgun (WGS) entry which is preliminary data.</text>
</comment>
<gene>
    <name evidence="11" type="ORF">EZS28_026239</name>
</gene>
<keyword evidence="2" id="KW-0723">Serine/threonine-protein kinase</keyword>
<dbReference type="PROSITE" id="PS50011">
    <property type="entry name" value="PROTEIN_KINASE_DOM"/>
    <property type="match status" value="1"/>
</dbReference>
<sequence>MSSSGQKAEVKHSWASYKLIRALSSGAFGRVLHMTQIDNNKEVVIKRVQYVNDEEKKIGDDEIKMLILAQSKHIVKYLESFIDGLDLCIVMEFCSGGNLRVLIEALKKMSIKDRKMKCYMPFYQMLSSLAHLHSLGIVHRDLKPENVFLDENGNTKTADFGLAQTITSKSYLKSAGTAVYAPREAHEQNKMIFASDIWVLAVIVIEMLTGIHPYAGRTQLETIENIKKGKMVVPLPDYIQGELKEMLLNMLNLDSDKRPTANELLDTELMQFQAQIDKANGIKESQSSNELQKIKIKDLEIKNRQLEAEKEKERQRNEEERQKNENEKGALIENIKLNQIEFDQVLSSISVKVSSHNDEVINQSEWIEMKNVLEKQENGTIQLKEQIRKEKIQICQKIIAYLLGKRDDENRKIAIDAGIIDILLHLFSTQPLQLITSSYALAFYVITYTFSIDIRQQLSLKKPYPSLFRLLDHTNIVVLRRAMSSIYNILIGGSDTTPINQTHPDFQAVASCGGIDKLYSLFKKNEYKTITDLCALSIGELFKAKEISSIEIRKEVIAYLKIALTSSESWVKTNAKLKLRLLAENSVNRSEIEKDGFKIPE</sequence>
<dbReference type="InterPro" id="IPR000719">
    <property type="entry name" value="Prot_kinase_dom"/>
</dbReference>
<evidence type="ECO:0000256" key="3">
    <source>
        <dbReference type="ARBA" id="ARBA00022679"/>
    </source>
</evidence>
<proteinExistence type="predicted"/>
<evidence type="ECO:0000259" key="10">
    <source>
        <dbReference type="PROSITE" id="PS50011"/>
    </source>
</evidence>
<reference evidence="11 12" key="1">
    <citation type="submission" date="2019-03" db="EMBL/GenBank/DDBJ databases">
        <title>Single cell metagenomics reveals metabolic interactions within the superorganism composed of flagellate Streblomastix strix and complex community of Bacteroidetes bacteria on its surface.</title>
        <authorList>
            <person name="Treitli S.C."/>
            <person name="Kolisko M."/>
            <person name="Husnik F."/>
            <person name="Keeling P."/>
            <person name="Hampl V."/>
        </authorList>
    </citation>
    <scope>NUCLEOTIDE SEQUENCE [LARGE SCALE GENOMIC DNA]</scope>
    <source>
        <strain evidence="11">ST1C</strain>
    </source>
</reference>
<comment type="catalytic activity">
    <reaction evidence="7">
        <text>L-threonyl-[protein] + ATP = O-phospho-L-threonyl-[protein] + ADP + H(+)</text>
        <dbReference type="Rhea" id="RHEA:46608"/>
        <dbReference type="Rhea" id="RHEA-COMP:11060"/>
        <dbReference type="Rhea" id="RHEA-COMP:11605"/>
        <dbReference type="ChEBI" id="CHEBI:15378"/>
        <dbReference type="ChEBI" id="CHEBI:30013"/>
        <dbReference type="ChEBI" id="CHEBI:30616"/>
        <dbReference type="ChEBI" id="CHEBI:61977"/>
        <dbReference type="ChEBI" id="CHEBI:456216"/>
        <dbReference type="EC" id="2.7.11.1"/>
    </reaction>
</comment>
<dbReference type="InterPro" id="IPR011989">
    <property type="entry name" value="ARM-like"/>
</dbReference>
<evidence type="ECO:0000256" key="2">
    <source>
        <dbReference type="ARBA" id="ARBA00022527"/>
    </source>
</evidence>
<evidence type="ECO:0000256" key="1">
    <source>
        <dbReference type="ARBA" id="ARBA00012513"/>
    </source>
</evidence>
<keyword evidence="3" id="KW-0808">Transferase</keyword>
<feature type="region of interest" description="Disordered" evidence="9">
    <location>
        <begin position="307"/>
        <end position="327"/>
    </location>
</feature>
<comment type="catalytic activity">
    <reaction evidence="8">
        <text>L-seryl-[protein] + ATP = O-phospho-L-seryl-[protein] + ADP + H(+)</text>
        <dbReference type="Rhea" id="RHEA:17989"/>
        <dbReference type="Rhea" id="RHEA-COMP:9863"/>
        <dbReference type="Rhea" id="RHEA-COMP:11604"/>
        <dbReference type="ChEBI" id="CHEBI:15378"/>
        <dbReference type="ChEBI" id="CHEBI:29999"/>
        <dbReference type="ChEBI" id="CHEBI:30616"/>
        <dbReference type="ChEBI" id="CHEBI:83421"/>
        <dbReference type="ChEBI" id="CHEBI:456216"/>
        <dbReference type="EC" id="2.7.11.1"/>
    </reaction>
</comment>
<dbReference type="GO" id="GO:0005524">
    <property type="term" value="F:ATP binding"/>
    <property type="evidence" value="ECO:0007669"/>
    <property type="project" value="UniProtKB-KW"/>
</dbReference>
<accession>A0A5J4V741</accession>
<dbReference type="PANTHER" id="PTHR43671:SF98">
    <property type="entry name" value="SERINE_THREONINE-PROTEIN KINASE NEK11"/>
    <property type="match status" value="1"/>
</dbReference>
<evidence type="ECO:0000256" key="5">
    <source>
        <dbReference type="ARBA" id="ARBA00022777"/>
    </source>
</evidence>
<dbReference type="InterPro" id="IPR008271">
    <property type="entry name" value="Ser/Thr_kinase_AS"/>
</dbReference>
<protein>
    <recommendedName>
        <fullName evidence="1">non-specific serine/threonine protein kinase</fullName>
        <ecNumber evidence="1">2.7.11.1</ecNumber>
    </recommendedName>
</protein>
<evidence type="ECO:0000256" key="4">
    <source>
        <dbReference type="ARBA" id="ARBA00022741"/>
    </source>
</evidence>
<dbReference type="EMBL" id="SNRW01009284">
    <property type="protein sequence ID" value="KAA6378234.1"/>
    <property type="molecule type" value="Genomic_DNA"/>
</dbReference>
<keyword evidence="5 11" id="KW-0418">Kinase</keyword>
<dbReference type="SUPFAM" id="SSF48371">
    <property type="entry name" value="ARM repeat"/>
    <property type="match status" value="1"/>
</dbReference>
<evidence type="ECO:0000313" key="12">
    <source>
        <dbReference type="Proteomes" id="UP000324800"/>
    </source>
</evidence>
<dbReference type="EC" id="2.7.11.1" evidence="1"/>
<name>A0A5J4V741_9EUKA</name>
<evidence type="ECO:0000256" key="6">
    <source>
        <dbReference type="ARBA" id="ARBA00022840"/>
    </source>
</evidence>
<dbReference type="InterPro" id="IPR011009">
    <property type="entry name" value="Kinase-like_dom_sf"/>
</dbReference>
<keyword evidence="4" id="KW-0547">Nucleotide-binding</keyword>
<keyword evidence="6" id="KW-0067">ATP-binding</keyword>
<dbReference type="AlphaFoldDB" id="A0A5J4V741"/>
<evidence type="ECO:0000256" key="8">
    <source>
        <dbReference type="ARBA" id="ARBA00048679"/>
    </source>
</evidence>
<dbReference type="PANTHER" id="PTHR43671">
    <property type="entry name" value="SERINE/THREONINE-PROTEIN KINASE NEK"/>
    <property type="match status" value="1"/>
</dbReference>
<feature type="domain" description="Protein kinase" evidence="10">
    <location>
        <begin position="17"/>
        <end position="270"/>
    </location>
</feature>
<dbReference type="Gene3D" id="1.25.10.10">
    <property type="entry name" value="Leucine-rich Repeat Variant"/>
    <property type="match status" value="1"/>
</dbReference>
<evidence type="ECO:0000256" key="7">
    <source>
        <dbReference type="ARBA" id="ARBA00047899"/>
    </source>
</evidence>
<dbReference type="Pfam" id="PF00069">
    <property type="entry name" value="Pkinase"/>
    <property type="match status" value="1"/>
</dbReference>
<dbReference type="InterPro" id="IPR050660">
    <property type="entry name" value="NEK_Ser/Thr_kinase"/>
</dbReference>
<dbReference type="SUPFAM" id="SSF56112">
    <property type="entry name" value="Protein kinase-like (PK-like)"/>
    <property type="match status" value="1"/>
</dbReference>
<dbReference type="SMART" id="SM00220">
    <property type="entry name" value="S_TKc"/>
    <property type="match status" value="1"/>
</dbReference>
<dbReference type="Gene3D" id="1.10.510.10">
    <property type="entry name" value="Transferase(Phosphotransferase) domain 1"/>
    <property type="match status" value="1"/>
</dbReference>
<dbReference type="GO" id="GO:0004674">
    <property type="term" value="F:protein serine/threonine kinase activity"/>
    <property type="evidence" value="ECO:0007669"/>
    <property type="project" value="UniProtKB-KW"/>
</dbReference>
<dbReference type="PROSITE" id="PS00108">
    <property type="entry name" value="PROTEIN_KINASE_ST"/>
    <property type="match status" value="1"/>
</dbReference>
<dbReference type="Proteomes" id="UP000324800">
    <property type="component" value="Unassembled WGS sequence"/>
</dbReference>
<evidence type="ECO:0000313" key="11">
    <source>
        <dbReference type="EMBL" id="KAA6378234.1"/>
    </source>
</evidence>
<dbReference type="InterPro" id="IPR016024">
    <property type="entry name" value="ARM-type_fold"/>
</dbReference>